<gene>
    <name evidence="2" type="primary">g11819</name>
    <name evidence="2" type="ORF">VP750_LOCUS10556</name>
</gene>
<accession>A0ABP1G8U2</accession>
<dbReference type="InterPro" id="IPR000253">
    <property type="entry name" value="FHA_dom"/>
</dbReference>
<keyword evidence="3" id="KW-1185">Reference proteome</keyword>
<dbReference type="SMART" id="SM00240">
    <property type="entry name" value="FHA"/>
    <property type="match status" value="1"/>
</dbReference>
<evidence type="ECO:0000313" key="2">
    <source>
        <dbReference type="EMBL" id="CAL5228650.1"/>
    </source>
</evidence>
<proteinExistence type="predicted"/>
<feature type="domain" description="FHA" evidence="1">
    <location>
        <begin position="75"/>
        <end position="124"/>
    </location>
</feature>
<dbReference type="InterPro" id="IPR008984">
    <property type="entry name" value="SMAD_FHA_dom_sf"/>
</dbReference>
<evidence type="ECO:0000259" key="1">
    <source>
        <dbReference type="PROSITE" id="PS50006"/>
    </source>
</evidence>
<dbReference type="PROSITE" id="PS50006">
    <property type="entry name" value="FHA_DOMAIN"/>
    <property type="match status" value="1"/>
</dbReference>
<sequence length="172" mass="18245">MALVTALGARSQLAAGYQRCVVPVKTVRGRATPSRQRALQVANQLVLVPTGDGSTNHLDQAVDLPGEIELQDGVYEVGREEPADVVIPVPTVSGRHALLRIKGRKVSVTDLGSTNGTYLDEEELPPNRAADLYVGSRIVFGDSSLAMFELVDRPDDVGNVASDTAPQNVVSA</sequence>
<dbReference type="Gene3D" id="2.60.200.20">
    <property type="match status" value="1"/>
</dbReference>
<name>A0ABP1G8U2_9CHLO</name>
<dbReference type="InterPro" id="IPR050923">
    <property type="entry name" value="Cell_Proc_Reg/RNA_Proc"/>
</dbReference>
<dbReference type="EMBL" id="CAXHTA020000019">
    <property type="protein sequence ID" value="CAL5228650.1"/>
    <property type="molecule type" value="Genomic_DNA"/>
</dbReference>
<dbReference type="Proteomes" id="UP001497392">
    <property type="component" value="Unassembled WGS sequence"/>
</dbReference>
<protein>
    <submittedName>
        <fullName evidence="2">G11819 protein</fullName>
    </submittedName>
</protein>
<dbReference type="SUPFAM" id="SSF49879">
    <property type="entry name" value="SMAD/FHA domain"/>
    <property type="match status" value="1"/>
</dbReference>
<dbReference type="CDD" id="cd00060">
    <property type="entry name" value="FHA"/>
    <property type="match status" value="1"/>
</dbReference>
<reference evidence="2 3" key="1">
    <citation type="submission" date="2024-06" db="EMBL/GenBank/DDBJ databases">
        <authorList>
            <person name="Kraege A."/>
            <person name="Thomma B."/>
        </authorList>
    </citation>
    <scope>NUCLEOTIDE SEQUENCE [LARGE SCALE GENOMIC DNA]</scope>
</reference>
<dbReference type="PANTHER" id="PTHR23308">
    <property type="entry name" value="NUCLEAR INHIBITOR OF PROTEIN PHOSPHATASE-1"/>
    <property type="match status" value="1"/>
</dbReference>
<evidence type="ECO:0000313" key="3">
    <source>
        <dbReference type="Proteomes" id="UP001497392"/>
    </source>
</evidence>
<organism evidence="2 3">
    <name type="scientific">Coccomyxa viridis</name>
    <dbReference type="NCBI Taxonomy" id="1274662"/>
    <lineage>
        <taxon>Eukaryota</taxon>
        <taxon>Viridiplantae</taxon>
        <taxon>Chlorophyta</taxon>
        <taxon>core chlorophytes</taxon>
        <taxon>Trebouxiophyceae</taxon>
        <taxon>Trebouxiophyceae incertae sedis</taxon>
        <taxon>Coccomyxaceae</taxon>
        <taxon>Coccomyxa</taxon>
    </lineage>
</organism>
<dbReference type="Pfam" id="PF00498">
    <property type="entry name" value="FHA"/>
    <property type="match status" value="1"/>
</dbReference>
<comment type="caution">
    <text evidence="2">The sequence shown here is derived from an EMBL/GenBank/DDBJ whole genome shotgun (WGS) entry which is preliminary data.</text>
</comment>